<sequence length="378" mass="41962">MPDYNPIKDLGLTCPYGGIFYICADDPDRFIGCCNINPCGARKGLCPDQHLRAASFNTTLQHEFLPQACFNDNVDVSWYTCVGEGLPFLGCCAVDPCLRGVCPQRDLRAAKLSDKVMNAQGFLDGDPEYMPEPTSSALDSGSGVSSVSLCASSTTAMTTMISSFMTSFVPETTIETMSSTTATITSAVTTMSSTMAILPTEALDAPPTNPKDQGPNRKLGWWWVTVLIVIVLLMPLAHYVGDSACYKEWRKERAKVKFKRRREQEPQKEQQQQQQPEHEQNANTPPYPTTDQMITEDNYRYLWGRSSRTSSRTSLERPQNIRVQQLNPSIKDGRSVDNKETVPRPADKSKQQASSAGVRRTAPNRKPLPGMSNQTSRR</sequence>
<comment type="caution">
    <text evidence="3">The sequence shown here is derived from an EMBL/GenBank/DDBJ whole genome shotgun (WGS) entry which is preliminary data.</text>
</comment>
<dbReference type="EMBL" id="JAAOAO010000238">
    <property type="protein sequence ID" value="KAF5554219.1"/>
    <property type="molecule type" value="Genomic_DNA"/>
</dbReference>
<dbReference type="AlphaFoldDB" id="A0A8H5JF51"/>
<dbReference type="Proteomes" id="UP000574317">
    <property type="component" value="Unassembled WGS sequence"/>
</dbReference>
<keyword evidence="2" id="KW-0472">Membrane</keyword>
<feature type="compositionally biased region" description="Basic and acidic residues" evidence="1">
    <location>
        <begin position="331"/>
        <end position="350"/>
    </location>
</feature>
<evidence type="ECO:0000313" key="3">
    <source>
        <dbReference type="EMBL" id="KAF5554219.1"/>
    </source>
</evidence>
<feature type="region of interest" description="Disordered" evidence="1">
    <location>
        <begin position="307"/>
        <end position="378"/>
    </location>
</feature>
<gene>
    <name evidence="3" type="ORF">FNAPI_6491</name>
</gene>
<evidence type="ECO:0000313" key="4">
    <source>
        <dbReference type="Proteomes" id="UP000574317"/>
    </source>
</evidence>
<name>A0A8H5JF51_9HYPO</name>
<keyword evidence="2" id="KW-1133">Transmembrane helix</keyword>
<accession>A0A8H5JF51</accession>
<keyword evidence="2" id="KW-0812">Transmembrane</keyword>
<proteinExistence type="predicted"/>
<reference evidence="3 4" key="1">
    <citation type="submission" date="2020-05" db="EMBL/GenBank/DDBJ databases">
        <title>Identification and distribution of gene clusters putatively required for synthesis of sphingolipid metabolism inhibitors in phylogenetically diverse species of the filamentous fungus Fusarium.</title>
        <authorList>
            <person name="Kim H.-S."/>
            <person name="Busman M."/>
            <person name="Brown D.W."/>
            <person name="Divon H."/>
            <person name="Uhlig S."/>
            <person name="Proctor R.H."/>
        </authorList>
    </citation>
    <scope>NUCLEOTIDE SEQUENCE [LARGE SCALE GENOMIC DNA]</scope>
    <source>
        <strain evidence="3 4">NRRL 25196</strain>
    </source>
</reference>
<feature type="transmembrane region" description="Helical" evidence="2">
    <location>
        <begin position="220"/>
        <end position="241"/>
    </location>
</feature>
<feature type="region of interest" description="Disordered" evidence="1">
    <location>
        <begin position="257"/>
        <end position="292"/>
    </location>
</feature>
<organism evidence="3 4">
    <name type="scientific">Fusarium napiforme</name>
    <dbReference type="NCBI Taxonomy" id="42672"/>
    <lineage>
        <taxon>Eukaryota</taxon>
        <taxon>Fungi</taxon>
        <taxon>Dikarya</taxon>
        <taxon>Ascomycota</taxon>
        <taxon>Pezizomycotina</taxon>
        <taxon>Sordariomycetes</taxon>
        <taxon>Hypocreomycetidae</taxon>
        <taxon>Hypocreales</taxon>
        <taxon>Nectriaceae</taxon>
        <taxon>Fusarium</taxon>
        <taxon>Fusarium fujikuroi species complex</taxon>
    </lineage>
</organism>
<keyword evidence="4" id="KW-1185">Reference proteome</keyword>
<feature type="compositionally biased region" description="Polar residues" evidence="1">
    <location>
        <begin position="281"/>
        <end position="292"/>
    </location>
</feature>
<evidence type="ECO:0000256" key="1">
    <source>
        <dbReference type="SAM" id="MobiDB-lite"/>
    </source>
</evidence>
<evidence type="ECO:0000256" key="2">
    <source>
        <dbReference type="SAM" id="Phobius"/>
    </source>
</evidence>
<protein>
    <submittedName>
        <fullName evidence="3">Uncharacterized protein</fullName>
    </submittedName>
</protein>